<feature type="region of interest" description="Disordered" evidence="1">
    <location>
        <begin position="111"/>
        <end position="134"/>
    </location>
</feature>
<feature type="transmembrane region" description="Helical" evidence="2">
    <location>
        <begin position="397"/>
        <end position="419"/>
    </location>
</feature>
<gene>
    <name evidence="3" type="ORF">ACFOLC_06355</name>
</gene>
<protein>
    <submittedName>
        <fullName evidence="3">DUF3667 domain-containing protein</fullName>
    </submittedName>
</protein>
<sequence length="495" mass="54667">MSTSADHATPSHCENCGAPLQGHYCYACGQSALSPLRHTGHALEEVFESFWHLDGRIFRTLRDLLSPGRVAANYLAGQRVRYIAPLRLFVILSVLTFFVAQAVIHVDTTPEAYGNTSSSEGKDDKRKDKGNAGKRFARADTVAEVERIRAEEMEDLDKARTAVLLLPVARKGIDTAIADTHRQADRRIEVLRAEQGLSEDQVAAARTEGIRQATPGAKGAATVETAATLAELERLRNERGKAQRLALAALPAASADARNKQLRDIRRSNEAAGCRAAQLQLDYALASEGKLKRKVNEDLVAYGDPDCDRGLSFNGDEWDADTNPLTLKWAPAFVNRWINSQVGHGQENIARAQRDPSLWVRALLGAVPSALFLLVPVFALLLKLAYLGSGRGYLEHLVVALYSHAFLCVALLAMFFLFGLDNAWTPHWPPFGWISGLLIGLLWLSMPIYLLLMQKRVYGNGWWLTLLRYFVVGNLYFVLLSFAAVFVAIASLVRM</sequence>
<dbReference type="InterPro" id="IPR022134">
    <property type="entry name" value="DUF3667"/>
</dbReference>
<reference evidence="4" key="1">
    <citation type="journal article" date="2019" name="Int. J. Syst. Evol. Microbiol.">
        <title>The Global Catalogue of Microorganisms (GCM) 10K type strain sequencing project: providing services to taxonomists for standard genome sequencing and annotation.</title>
        <authorList>
            <consortium name="The Broad Institute Genomics Platform"/>
            <consortium name="The Broad Institute Genome Sequencing Center for Infectious Disease"/>
            <person name="Wu L."/>
            <person name="Ma J."/>
        </authorList>
    </citation>
    <scope>NUCLEOTIDE SEQUENCE [LARGE SCALE GENOMIC DNA]</scope>
    <source>
        <strain evidence="4">KCTC 42875</strain>
    </source>
</reference>
<keyword evidence="2" id="KW-0812">Transmembrane</keyword>
<organism evidence="3 4">
    <name type="scientific">Lysobacter cavernae</name>
    <dbReference type="NCBI Taxonomy" id="1685901"/>
    <lineage>
        <taxon>Bacteria</taxon>
        <taxon>Pseudomonadati</taxon>
        <taxon>Pseudomonadota</taxon>
        <taxon>Gammaproteobacteria</taxon>
        <taxon>Lysobacterales</taxon>
        <taxon>Lysobacteraceae</taxon>
        <taxon>Lysobacter</taxon>
    </lineage>
</organism>
<dbReference type="RefSeq" id="WP_386758381.1">
    <property type="nucleotide sequence ID" value="NZ_JBHRXK010000002.1"/>
</dbReference>
<keyword evidence="2" id="KW-0472">Membrane</keyword>
<dbReference type="Proteomes" id="UP001595740">
    <property type="component" value="Unassembled WGS sequence"/>
</dbReference>
<feature type="transmembrane region" description="Helical" evidence="2">
    <location>
        <begin position="473"/>
        <end position="493"/>
    </location>
</feature>
<evidence type="ECO:0000256" key="1">
    <source>
        <dbReference type="SAM" id="MobiDB-lite"/>
    </source>
</evidence>
<proteinExistence type="predicted"/>
<evidence type="ECO:0000313" key="4">
    <source>
        <dbReference type="Proteomes" id="UP001595740"/>
    </source>
</evidence>
<evidence type="ECO:0000256" key="2">
    <source>
        <dbReference type="SAM" id="Phobius"/>
    </source>
</evidence>
<comment type="caution">
    <text evidence="3">The sequence shown here is derived from an EMBL/GenBank/DDBJ whole genome shotgun (WGS) entry which is preliminary data.</text>
</comment>
<keyword evidence="4" id="KW-1185">Reference proteome</keyword>
<accession>A0ABV7RPU0</accession>
<dbReference type="Pfam" id="PF12412">
    <property type="entry name" value="DUF3667"/>
    <property type="match status" value="1"/>
</dbReference>
<evidence type="ECO:0000313" key="3">
    <source>
        <dbReference type="EMBL" id="MFC3550636.1"/>
    </source>
</evidence>
<feature type="transmembrane region" description="Helical" evidence="2">
    <location>
        <begin position="358"/>
        <end position="385"/>
    </location>
</feature>
<name>A0ABV7RPU0_9GAMM</name>
<dbReference type="EMBL" id="JBHRXK010000002">
    <property type="protein sequence ID" value="MFC3550636.1"/>
    <property type="molecule type" value="Genomic_DNA"/>
</dbReference>
<keyword evidence="2" id="KW-1133">Transmembrane helix</keyword>
<feature type="compositionally biased region" description="Basic and acidic residues" evidence="1">
    <location>
        <begin position="120"/>
        <end position="131"/>
    </location>
</feature>
<feature type="transmembrane region" description="Helical" evidence="2">
    <location>
        <begin position="88"/>
        <end position="106"/>
    </location>
</feature>
<feature type="transmembrane region" description="Helical" evidence="2">
    <location>
        <begin position="431"/>
        <end position="452"/>
    </location>
</feature>